<feature type="signal peptide" evidence="3">
    <location>
        <begin position="1"/>
        <end position="19"/>
    </location>
</feature>
<evidence type="ECO:0000256" key="1">
    <source>
        <dbReference type="ARBA" id="ARBA00022448"/>
    </source>
</evidence>
<proteinExistence type="predicted"/>
<feature type="domain" description="Bifunctional inhibitor/plant lipid transfer protein/seed storage helical" evidence="4">
    <location>
        <begin position="29"/>
        <end position="94"/>
    </location>
</feature>
<dbReference type="GO" id="GO:0008289">
    <property type="term" value="F:lipid binding"/>
    <property type="evidence" value="ECO:0007669"/>
    <property type="project" value="UniProtKB-KW"/>
</dbReference>
<evidence type="ECO:0000256" key="3">
    <source>
        <dbReference type="SAM" id="SignalP"/>
    </source>
</evidence>
<dbReference type="Proteomes" id="UP000298416">
    <property type="component" value="Unassembled WGS sequence"/>
</dbReference>
<keyword evidence="1" id="KW-0813">Transport</keyword>
<dbReference type="Pfam" id="PF00234">
    <property type="entry name" value="Tryp_alpha_amyl"/>
    <property type="match status" value="1"/>
</dbReference>
<evidence type="ECO:0000313" key="5">
    <source>
        <dbReference type="EMBL" id="KAG6389919.1"/>
    </source>
</evidence>
<keyword evidence="3" id="KW-0732">Signal</keyword>
<dbReference type="GO" id="GO:0006869">
    <property type="term" value="P:lipid transport"/>
    <property type="evidence" value="ECO:0007669"/>
    <property type="project" value="InterPro"/>
</dbReference>
<dbReference type="InterPro" id="IPR036312">
    <property type="entry name" value="Bifun_inhib/LTP/seed_sf"/>
</dbReference>
<evidence type="ECO:0000259" key="4">
    <source>
        <dbReference type="SMART" id="SM00499"/>
    </source>
</evidence>
<accession>A0A8X8W967</accession>
<dbReference type="SUPFAM" id="SSF47699">
    <property type="entry name" value="Bifunctional inhibitor/lipid-transfer protein/seed storage 2S albumin"/>
    <property type="match status" value="1"/>
</dbReference>
<dbReference type="PANTHER" id="PTHR33214">
    <property type="entry name" value="BIFUNCTIONAL INHIBITOR/LIPID-TRANSFER PROTEIN/SEED STORAGE 2S ALBUMIN SUPERFAMILY PROTEIN"/>
    <property type="match status" value="1"/>
</dbReference>
<dbReference type="CDD" id="cd01959">
    <property type="entry name" value="nsLTP2"/>
    <property type="match status" value="1"/>
</dbReference>
<feature type="chain" id="PRO_5036480101" description="Bifunctional inhibitor/plant lipid transfer protein/seed storage helical domain-containing protein" evidence="3">
    <location>
        <begin position="20"/>
        <end position="94"/>
    </location>
</feature>
<dbReference type="PANTHER" id="PTHR33214:SF69">
    <property type="entry name" value="BIFUNCTIONAL INHIBITOR_LIPID-TRANSFER PROTEIN_SEED STORAGE 2S ALBUMIN SUPERFAMILY PROTEIN"/>
    <property type="match status" value="1"/>
</dbReference>
<dbReference type="Gene3D" id="1.10.110.10">
    <property type="entry name" value="Plant lipid-transfer and hydrophobic proteins"/>
    <property type="match status" value="1"/>
</dbReference>
<dbReference type="InterPro" id="IPR016140">
    <property type="entry name" value="Bifunc_inhib/LTP/seed_store"/>
</dbReference>
<dbReference type="AlphaFoldDB" id="A0A8X8W967"/>
<protein>
    <recommendedName>
        <fullName evidence="4">Bifunctional inhibitor/plant lipid transfer protein/seed storage helical domain-containing protein</fullName>
    </recommendedName>
</protein>
<keyword evidence="2" id="KW-0446">Lipid-binding</keyword>
<dbReference type="SMART" id="SM00499">
    <property type="entry name" value="AAI"/>
    <property type="match status" value="1"/>
</dbReference>
<reference evidence="5" key="2">
    <citation type="submission" date="2020-08" db="EMBL/GenBank/DDBJ databases">
        <title>Plant Genome Project.</title>
        <authorList>
            <person name="Zhang R.-G."/>
        </authorList>
    </citation>
    <scope>NUCLEOTIDE SEQUENCE</scope>
    <source>
        <strain evidence="5">Huo1</strain>
        <tissue evidence="5">Leaf</tissue>
    </source>
</reference>
<gene>
    <name evidence="5" type="ORF">SASPL_151394</name>
</gene>
<dbReference type="EMBL" id="PNBA02000020">
    <property type="protein sequence ID" value="KAG6389919.1"/>
    <property type="molecule type" value="Genomic_DNA"/>
</dbReference>
<evidence type="ECO:0000313" key="6">
    <source>
        <dbReference type="Proteomes" id="UP000298416"/>
    </source>
</evidence>
<organism evidence="5">
    <name type="scientific">Salvia splendens</name>
    <name type="common">Scarlet sage</name>
    <dbReference type="NCBI Taxonomy" id="180675"/>
    <lineage>
        <taxon>Eukaryota</taxon>
        <taxon>Viridiplantae</taxon>
        <taxon>Streptophyta</taxon>
        <taxon>Embryophyta</taxon>
        <taxon>Tracheophyta</taxon>
        <taxon>Spermatophyta</taxon>
        <taxon>Magnoliopsida</taxon>
        <taxon>eudicotyledons</taxon>
        <taxon>Gunneridae</taxon>
        <taxon>Pentapetalae</taxon>
        <taxon>asterids</taxon>
        <taxon>lamiids</taxon>
        <taxon>Lamiales</taxon>
        <taxon>Lamiaceae</taxon>
        <taxon>Nepetoideae</taxon>
        <taxon>Mentheae</taxon>
        <taxon>Salviinae</taxon>
        <taxon>Salvia</taxon>
        <taxon>Salvia subgen. Calosphace</taxon>
        <taxon>core Calosphace</taxon>
    </lineage>
</organism>
<keyword evidence="6" id="KW-1185">Reference proteome</keyword>
<name>A0A8X8W967_SALSN</name>
<dbReference type="InterPro" id="IPR033872">
    <property type="entry name" value="nsLTP2"/>
</dbReference>
<comment type="caution">
    <text evidence="5">The sequence shown here is derived from an EMBL/GenBank/DDBJ whole genome shotgun (WGS) entry which is preliminary data.</text>
</comment>
<evidence type="ECO:0000256" key="2">
    <source>
        <dbReference type="ARBA" id="ARBA00023121"/>
    </source>
</evidence>
<sequence>MNTKIASLAILALAILALAQVEVATAVTCNPLQLSPCASAITSGGKPSSACCAKLKEQRPCLCQYMRNPNLQKFIKSPGAKKVSSACHIPYPKC</sequence>
<reference evidence="5" key="1">
    <citation type="submission" date="2018-01" db="EMBL/GenBank/DDBJ databases">
        <authorList>
            <person name="Mao J.F."/>
        </authorList>
    </citation>
    <scope>NUCLEOTIDE SEQUENCE</scope>
    <source>
        <strain evidence="5">Huo1</strain>
        <tissue evidence="5">Leaf</tissue>
    </source>
</reference>